<reference evidence="2" key="1">
    <citation type="submission" date="2019-08" db="EMBL/GenBank/DDBJ databases">
        <authorList>
            <person name="Kucharzyk K."/>
            <person name="Murdoch R.W."/>
            <person name="Higgins S."/>
            <person name="Loffler F."/>
        </authorList>
    </citation>
    <scope>NUCLEOTIDE SEQUENCE</scope>
</reference>
<gene>
    <name evidence="2" type="ORF">SDC9_196795</name>
</gene>
<name>A0A645IDH4_9ZZZZ</name>
<feature type="region of interest" description="Disordered" evidence="1">
    <location>
        <begin position="1"/>
        <end position="54"/>
    </location>
</feature>
<proteinExistence type="predicted"/>
<organism evidence="2">
    <name type="scientific">bioreactor metagenome</name>
    <dbReference type="NCBI Taxonomy" id="1076179"/>
    <lineage>
        <taxon>unclassified sequences</taxon>
        <taxon>metagenomes</taxon>
        <taxon>ecological metagenomes</taxon>
    </lineage>
</organism>
<dbReference type="EMBL" id="VSSQ01112192">
    <property type="protein sequence ID" value="MPN49180.1"/>
    <property type="molecule type" value="Genomic_DNA"/>
</dbReference>
<accession>A0A645IDH4</accession>
<evidence type="ECO:0000256" key="1">
    <source>
        <dbReference type="SAM" id="MobiDB-lite"/>
    </source>
</evidence>
<protein>
    <submittedName>
        <fullName evidence="2">Uncharacterized protein</fullName>
    </submittedName>
</protein>
<comment type="caution">
    <text evidence="2">The sequence shown here is derived from an EMBL/GenBank/DDBJ whole genome shotgun (WGS) entry which is preliminary data.</text>
</comment>
<sequence>MLAQEIASGKETAASVPSVPQVEATAKPATMKPATATAPSVQSPSPSIAASRPAAKTVRQILEASTRNGWYATAPRGRVADMTDEQAWAECERVCYQMHVALPGSRSETVLAQVYSRPAESRFTGAMRISRANAREVVAKILAGKLR</sequence>
<feature type="compositionally biased region" description="Low complexity" evidence="1">
    <location>
        <begin position="24"/>
        <end position="54"/>
    </location>
</feature>
<evidence type="ECO:0000313" key="2">
    <source>
        <dbReference type="EMBL" id="MPN49180.1"/>
    </source>
</evidence>
<dbReference type="AlphaFoldDB" id="A0A645IDH4"/>